<proteinExistence type="predicted"/>
<organism evidence="5 6">
    <name type="scientific">Diploscapter pachys</name>
    <dbReference type="NCBI Taxonomy" id="2018661"/>
    <lineage>
        <taxon>Eukaryota</taxon>
        <taxon>Metazoa</taxon>
        <taxon>Ecdysozoa</taxon>
        <taxon>Nematoda</taxon>
        <taxon>Chromadorea</taxon>
        <taxon>Rhabditida</taxon>
        <taxon>Rhabditina</taxon>
        <taxon>Rhabditomorpha</taxon>
        <taxon>Rhabditoidea</taxon>
        <taxon>Rhabditidae</taxon>
        <taxon>Diploscapter</taxon>
    </lineage>
</organism>
<feature type="region of interest" description="Disordered" evidence="2">
    <location>
        <begin position="81"/>
        <end position="115"/>
    </location>
</feature>
<evidence type="ECO:0000259" key="4">
    <source>
        <dbReference type="PROSITE" id="PS50026"/>
    </source>
</evidence>
<feature type="disulfide bond" evidence="1">
    <location>
        <begin position="55"/>
        <end position="64"/>
    </location>
</feature>
<dbReference type="PROSITE" id="PS50026">
    <property type="entry name" value="EGF_3"/>
    <property type="match status" value="1"/>
</dbReference>
<keyword evidence="1" id="KW-1015">Disulfide bond</keyword>
<dbReference type="SUPFAM" id="SSF57196">
    <property type="entry name" value="EGF/Laminin"/>
    <property type="match status" value="1"/>
</dbReference>
<reference evidence="5 6" key="1">
    <citation type="journal article" date="2017" name="Curr. Biol.">
        <title>Genome architecture and evolution of a unichromosomal asexual nematode.</title>
        <authorList>
            <person name="Fradin H."/>
            <person name="Zegar C."/>
            <person name="Gutwein M."/>
            <person name="Lucas J."/>
            <person name="Kovtun M."/>
            <person name="Corcoran D."/>
            <person name="Baugh L.R."/>
            <person name="Kiontke K."/>
            <person name="Gunsalus K."/>
            <person name="Fitch D.H."/>
            <person name="Piano F."/>
        </authorList>
    </citation>
    <scope>NUCLEOTIDE SEQUENCE [LARGE SCALE GENOMIC DNA]</scope>
    <source>
        <strain evidence="5">PF1309</strain>
    </source>
</reference>
<evidence type="ECO:0000256" key="1">
    <source>
        <dbReference type="PROSITE-ProRule" id="PRU00076"/>
    </source>
</evidence>
<sequence>MASLWYLICLSIVLTAVQARIYFLDKSECKDLDYCNDRGLCWNDYPKVREAHCLCMNSYEGDRCEKVRLDDSGATIKSASRSIRSHRSLRTSEDMQTDTVRQRRQRAAKDESNNPGFFEGLFQTLAALNGY</sequence>
<dbReference type="EMBL" id="LIAE01006469">
    <property type="protein sequence ID" value="PAV89155.1"/>
    <property type="molecule type" value="Genomic_DNA"/>
</dbReference>
<keyword evidence="3" id="KW-0732">Signal</keyword>
<dbReference type="Proteomes" id="UP000218231">
    <property type="component" value="Unassembled WGS sequence"/>
</dbReference>
<evidence type="ECO:0000256" key="2">
    <source>
        <dbReference type="SAM" id="MobiDB-lite"/>
    </source>
</evidence>
<dbReference type="PROSITE" id="PS00022">
    <property type="entry name" value="EGF_1"/>
    <property type="match status" value="1"/>
</dbReference>
<evidence type="ECO:0000256" key="3">
    <source>
        <dbReference type="SAM" id="SignalP"/>
    </source>
</evidence>
<dbReference type="AlphaFoldDB" id="A0A2A2LSY7"/>
<keyword evidence="6" id="KW-1185">Reference proteome</keyword>
<evidence type="ECO:0000313" key="6">
    <source>
        <dbReference type="Proteomes" id="UP000218231"/>
    </source>
</evidence>
<dbReference type="InterPro" id="IPR000742">
    <property type="entry name" value="EGF"/>
</dbReference>
<comment type="caution">
    <text evidence="1">Lacks conserved residue(s) required for the propagation of feature annotation.</text>
</comment>
<protein>
    <recommendedName>
        <fullName evidence="4">EGF-like domain-containing protein</fullName>
    </recommendedName>
</protein>
<evidence type="ECO:0000313" key="5">
    <source>
        <dbReference type="EMBL" id="PAV89155.1"/>
    </source>
</evidence>
<gene>
    <name evidence="5" type="ORF">WR25_26561</name>
</gene>
<feature type="signal peptide" evidence="3">
    <location>
        <begin position="1"/>
        <end position="19"/>
    </location>
</feature>
<feature type="domain" description="EGF-like" evidence="4">
    <location>
        <begin position="25"/>
        <end position="65"/>
    </location>
</feature>
<dbReference type="Gene3D" id="2.10.25.10">
    <property type="entry name" value="Laminin"/>
    <property type="match status" value="1"/>
</dbReference>
<comment type="caution">
    <text evidence="5">The sequence shown here is derived from an EMBL/GenBank/DDBJ whole genome shotgun (WGS) entry which is preliminary data.</text>
</comment>
<name>A0A2A2LSY7_9BILA</name>
<keyword evidence="1" id="KW-0245">EGF-like domain</keyword>
<accession>A0A2A2LSY7</accession>
<feature type="chain" id="PRO_5012109935" description="EGF-like domain-containing protein" evidence="3">
    <location>
        <begin position="20"/>
        <end position="131"/>
    </location>
</feature>